<feature type="region of interest" description="Disordered" evidence="1">
    <location>
        <begin position="13"/>
        <end position="71"/>
    </location>
</feature>
<gene>
    <name evidence="2" type="ORF">CPLU01_10847</name>
</gene>
<keyword evidence="3" id="KW-1185">Reference proteome</keyword>
<evidence type="ECO:0000256" key="1">
    <source>
        <dbReference type="SAM" id="MobiDB-lite"/>
    </source>
</evidence>
<sequence length="162" mass="18504">MIQYPLPGIYKLHRNSDLTPRPPTSNKQTIQASHTKQPLFHTSRLFSPSQTSPTVASQASSSPGDEDTAESDYLPYPANKLIIGQYYYCSRESPCWWGWLIVGTFYDQDNNPVWSTQIFALQRDTRDDSDSEADSEESGESLFGKHRFTEDSLHDEKVLDFF</sequence>
<dbReference type="Proteomes" id="UP000654918">
    <property type="component" value="Unassembled WGS sequence"/>
</dbReference>
<evidence type="ECO:0000313" key="3">
    <source>
        <dbReference type="Proteomes" id="UP000654918"/>
    </source>
</evidence>
<organism evidence="2 3">
    <name type="scientific">Colletotrichum plurivorum</name>
    <dbReference type="NCBI Taxonomy" id="2175906"/>
    <lineage>
        <taxon>Eukaryota</taxon>
        <taxon>Fungi</taxon>
        <taxon>Dikarya</taxon>
        <taxon>Ascomycota</taxon>
        <taxon>Pezizomycotina</taxon>
        <taxon>Sordariomycetes</taxon>
        <taxon>Hypocreomycetidae</taxon>
        <taxon>Glomerellales</taxon>
        <taxon>Glomerellaceae</taxon>
        <taxon>Colletotrichum</taxon>
        <taxon>Colletotrichum orchidearum species complex</taxon>
    </lineage>
</organism>
<comment type="caution">
    <text evidence="2">The sequence shown here is derived from an EMBL/GenBank/DDBJ whole genome shotgun (WGS) entry which is preliminary data.</text>
</comment>
<reference evidence="2" key="1">
    <citation type="journal article" date="2020" name="Phytopathology">
        <title>Genome Sequence Resources of Colletotrichum truncatum, C. plurivorum, C. musicola, and C. sojae: Four Species Pathogenic to Soybean (Glycine max).</title>
        <authorList>
            <person name="Rogerio F."/>
            <person name="Boufleur T.R."/>
            <person name="Ciampi-Guillardi M."/>
            <person name="Sukno S.A."/>
            <person name="Thon M.R."/>
            <person name="Massola Junior N.S."/>
            <person name="Baroncelli R."/>
        </authorList>
    </citation>
    <scope>NUCLEOTIDE SEQUENCE</scope>
    <source>
        <strain evidence="2">LFN00145</strain>
    </source>
</reference>
<name>A0A8H6K4S9_9PEZI</name>
<accession>A0A8H6K4S9</accession>
<feature type="compositionally biased region" description="Polar residues" evidence="1">
    <location>
        <begin position="24"/>
        <end position="36"/>
    </location>
</feature>
<proteinExistence type="predicted"/>
<evidence type="ECO:0000313" key="2">
    <source>
        <dbReference type="EMBL" id="KAF6824490.1"/>
    </source>
</evidence>
<protein>
    <submittedName>
        <fullName evidence="2">Uncharacterized protein</fullName>
    </submittedName>
</protein>
<dbReference type="AlphaFoldDB" id="A0A8H6K4S9"/>
<feature type="compositionally biased region" description="Polar residues" evidence="1">
    <location>
        <begin position="44"/>
        <end position="63"/>
    </location>
</feature>
<dbReference type="EMBL" id="WIGO01000192">
    <property type="protein sequence ID" value="KAF6824490.1"/>
    <property type="molecule type" value="Genomic_DNA"/>
</dbReference>